<comment type="caution">
    <text evidence="3">The sequence shown here is derived from an EMBL/GenBank/DDBJ whole genome shotgun (WGS) entry which is preliminary data.</text>
</comment>
<feature type="region of interest" description="Disordered" evidence="1">
    <location>
        <begin position="1"/>
        <end position="25"/>
    </location>
</feature>
<feature type="compositionally biased region" description="Gly residues" evidence="1">
    <location>
        <begin position="1"/>
        <end position="10"/>
    </location>
</feature>
<evidence type="ECO:0000313" key="3">
    <source>
        <dbReference type="EMBL" id="MFC6881594.1"/>
    </source>
</evidence>
<organism evidence="3 4">
    <name type="scientific">Actinomadura yumaensis</name>
    <dbReference type="NCBI Taxonomy" id="111807"/>
    <lineage>
        <taxon>Bacteria</taxon>
        <taxon>Bacillati</taxon>
        <taxon>Actinomycetota</taxon>
        <taxon>Actinomycetes</taxon>
        <taxon>Streptosporangiales</taxon>
        <taxon>Thermomonosporaceae</taxon>
        <taxon>Actinomadura</taxon>
    </lineage>
</organism>
<keyword evidence="2" id="KW-0812">Transmembrane</keyword>
<feature type="region of interest" description="Disordered" evidence="1">
    <location>
        <begin position="106"/>
        <end position="127"/>
    </location>
</feature>
<name>A0ABW2CJB6_9ACTN</name>
<keyword evidence="4" id="KW-1185">Reference proteome</keyword>
<proteinExistence type="predicted"/>
<evidence type="ECO:0000256" key="1">
    <source>
        <dbReference type="SAM" id="MobiDB-lite"/>
    </source>
</evidence>
<feature type="compositionally biased region" description="Low complexity" evidence="1">
    <location>
        <begin position="14"/>
        <end position="25"/>
    </location>
</feature>
<reference evidence="4" key="1">
    <citation type="journal article" date="2019" name="Int. J. Syst. Evol. Microbiol.">
        <title>The Global Catalogue of Microorganisms (GCM) 10K type strain sequencing project: providing services to taxonomists for standard genome sequencing and annotation.</title>
        <authorList>
            <consortium name="The Broad Institute Genomics Platform"/>
            <consortium name="The Broad Institute Genome Sequencing Center for Infectious Disease"/>
            <person name="Wu L."/>
            <person name="Ma J."/>
        </authorList>
    </citation>
    <scope>NUCLEOTIDE SEQUENCE [LARGE SCALE GENOMIC DNA]</scope>
    <source>
        <strain evidence="4">JCM 3369</strain>
    </source>
</reference>
<feature type="transmembrane region" description="Helical" evidence="2">
    <location>
        <begin position="134"/>
        <end position="154"/>
    </location>
</feature>
<keyword evidence="2" id="KW-1133">Transmembrane helix</keyword>
<evidence type="ECO:0000313" key="4">
    <source>
        <dbReference type="Proteomes" id="UP001596380"/>
    </source>
</evidence>
<dbReference type="EMBL" id="JBHSXS010000009">
    <property type="protein sequence ID" value="MFC6881594.1"/>
    <property type="molecule type" value="Genomic_DNA"/>
</dbReference>
<accession>A0ABW2CJB6</accession>
<dbReference type="CDD" id="cd00161">
    <property type="entry name" value="beta-trefoil_Ricin-like"/>
    <property type="match status" value="1"/>
</dbReference>
<protein>
    <submittedName>
        <fullName evidence="3">RICIN domain-containing protein</fullName>
    </submittedName>
</protein>
<keyword evidence="2" id="KW-0472">Membrane</keyword>
<dbReference type="RefSeq" id="WP_160826901.1">
    <property type="nucleotide sequence ID" value="NZ_JBHSXE010000001.1"/>
</dbReference>
<gene>
    <name evidence="3" type="ORF">ACFQKB_17685</name>
</gene>
<evidence type="ECO:0000256" key="2">
    <source>
        <dbReference type="SAM" id="Phobius"/>
    </source>
</evidence>
<dbReference type="Proteomes" id="UP001596380">
    <property type="component" value="Unassembled WGS sequence"/>
</dbReference>
<sequence>MITTGAGDGVDGQAAPDPRAATTPREFVVEMRRRRAWSGLTFRQLESRAAAAGDVLPNSTLGTVLHRSTLPREELLAAFVRACGGSPEEVELWCAVRKRLAAEEVAKPAGERGVPRDEPAEPEKENTSRPVRKVVVLLAFVLAAGILIAGIAVWETPRSSPVKAAAPEDRPDPRLAASKTGFHLVRSVRTGLCLSARRGVDGLIVLVACDSAFPQRRVERQTDGSDRIVTDHPTLGRGCTGVRRNEVHDDFCGAKGANETEQFWLEPVKNRPGAYRIRVGLGDRCLGVRGAVEPRRTPVALLPCALLSPDEDFAFDPDPRQG</sequence>